<reference evidence="2 3" key="1">
    <citation type="submission" date="2021-01" db="EMBL/GenBank/DDBJ databases">
        <title>Whole genome shotgun sequence of Actinoplanes lobatus NBRC 12513.</title>
        <authorList>
            <person name="Komaki H."/>
            <person name="Tamura T."/>
        </authorList>
    </citation>
    <scope>NUCLEOTIDE SEQUENCE [LARGE SCALE GENOMIC DNA]</scope>
    <source>
        <strain evidence="2 3">NBRC 12513</strain>
    </source>
</reference>
<keyword evidence="1" id="KW-0812">Transmembrane</keyword>
<name>A0ABQ4AIU3_9ACTN</name>
<evidence type="ECO:0000313" key="2">
    <source>
        <dbReference type="EMBL" id="GIE40898.1"/>
    </source>
</evidence>
<evidence type="ECO:0000313" key="3">
    <source>
        <dbReference type="Proteomes" id="UP000631312"/>
    </source>
</evidence>
<feature type="transmembrane region" description="Helical" evidence="1">
    <location>
        <begin position="36"/>
        <end position="55"/>
    </location>
</feature>
<dbReference type="EMBL" id="BOMP01000055">
    <property type="protein sequence ID" value="GIE40898.1"/>
    <property type="molecule type" value="Genomic_DNA"/>
</dbReference>
<comment type="caution">
    <text evidence="2">The sequence shown here is derived from an EMBL/GenBank/DDBJ whole genome shotgun (WGS) entry which is preliminary data.</text>
</comment>
<feature type="transmembrane region" description="Helical" evidence="1">
    <location>
        <begin position="160"/>
        <end position="181"/>
    </location>
</feature>
<protein>
    <submittedName>
        <fullName evidence="2">Uncharacterized protein</fullName>
    </submittedName>
</protein>
<keyword evidence="1" id="KW-0472">Membrane</keyword>
<organism evidence="2 3">
    <name type="scientific">Actinoplanes lobatus</name>
    <dbReference type="NCBI Taxonomy" id="113568"/>
    <lineage>
        <taxon>Bacteria</taxon>
        <taxon>Bacillati</taxon>
        <taxon>Actinomycetota</taxon>
        <taxon>Actinomycetes</taxon>
        <taxon>Micromonosporales</taxon>
        <taxon>Micromonosporaceae</taxon>
        <taxon>Actinoplanes</taxon>
    </lineage>
</organism>
<proteinExistence type="predicted"/>
<gene>
    <name evidence="2" type="ORF">Alo02nite_37960</name>
</gene>
<accession>A0ABQ4AIU3</accession>
<evidence type="ECO:0000256" key="1">
    <source>
        <dbReference type="SAM" id="Phobius"/>
    </source>
</evidence>
<feature type="transmembrane region" description="Helical" evidence="1">
    <location>
        <begin position="99"/>
        <end position="117"/>
    </location>
</feature>
<dbReference type="Pfam" id="PF20128">
    <property type="entry name" value="DUF6518"/>
    <property type="match status" value="1"/>
</dbReference>
<feature type="transmembrane region" description="Helical" evidence="1">
    <location>
        <begin position="188"/>
        <end position="208"/>
    </location>
</feature>
<dbReference type="Proteomes" id="UP000631312">
    <property type="component" value="Unassembled WGS sequence"/>
</dbReference>
<dbReference type="InterPro" id="IPR045393">
    <property type="entry name" value="DUF6518"/>
</dbReference>
<feature type="transmembrane region" description="Helical" evidence="1">
    <location>
        <begin position="67"/>
        <end position="87"/>
    </location>
</feature>
<feature type="transmembrane region" description="Helical" evidence="1">
    <location>
        <begin position="12"/>
        <end position="30"/>
    </location>
</feature>
<feature type="transmembrane region" description="Helical" evidence="1">
    <location>
        <begin position="129"/>
        <end position="148"/>
    </location>
</feature>
<sequence length="209" mass="21668">MVGAMKISQGVGTTAPVAGFLLGFLDFVWIKYVPFPFGGLGNSIAVWAVAAFLLTFHSRWSLPRATVGAVVFLVVAVPSYYVAAALIQNDDWANIYAPYSLLWMLLGVVAGAVFGAGGGIARTPSRRRIPALALPAAVLLAEAVLQLFRLGDPGVVLSETLGYVGVLVAAAVGVTLVVAPAWRVRAQVLACAVPLTAAGGVLLFASGFR</sequence>
<keyword evidence="3" id="KW-1185">Reference proteome</keyword>
<keyword evidence="1" id="KW-1133">Transmembrane helix</keyword>